<proteinExistence type="predicted"/>
<dbReference type="OrthoDB" id="1357763at2"/>
<dbReference type="Proteomes" id="UP000185221">
    <property type="component" value="Unassembled WGS sequence"/>
</dbReference>
<dbReference type="Pfam" id="PF01381">
    <property type="entry name" value="HTH_3"/>
    <property type="match status" value="1"/>
</dbReference>
<keyword evidence="1" id="KW-0812">Transmembrane</keyword>
<dbReference type="SUPFAM" id="SSF47413">
    <property type="entry name" value="lambda repressor-like DNA-binding domains"/>
    <property type="match status" value="1"/>
</dbReference>
<feature type="transmembrane region" description="Helical" evidence="1">
    <location>
        <begin position="209"/>
        <end position="226"/>
    </location>
</feature>
<feature type="transmembrane region" description="Helical" evidence="1">
    <location>
        <begin position="171"/>
        <end position="189"/>
    </location>
</feature>
<keyword evidence="1" id="KW-0472">Membrane</keyword>
<evidence type="ECO:0000256" key="1">
    <source>
        <dbReference type="SAM" id="Phobius"/>
    </source>
</evidence>
<feature type="domain" description="HTH cro/C1-type" evidence="2">
    <location>
        <begin position="38"/>
        <end position="93"/>
    </location>
</feature>
<dbReference type="SMART" id="SM00530">
    <property type="entry name" value="HTH_XRE"/>
    <property type="match status" value="1"/>
</dbReference>
<dbReference type="InterPro" id="IPR001387">
    <property type="entry name" value="Cro/C1-type_HTH"/>
</dbReference>
<evidence type="ECO:0000259" key="2">
    <source>
        <dbReference type="PROSITE" id="PS50943"/>
    </source>
</evidence>
<dbReference type="InterPro" id="IPR010982">
    <property type="entry name" value="Lambda_DNA-bd_dom_sf"/>
</dbReference>
<dbReference type="EMBL" id="FSRC01000001">
    <property type="protein sequence ID" value="SIN68723.1"/>
    <property type="molecule type" value="Genomic_DNA"/>
</dbReference>
<feature type="transmembrane region" description="Helical" evidence="1">
    <location>
        <begin position="140"/>
        <end position="159"/>
    </location>
</feature>
<organism evidence="3 4">
    <name type="scientific">Algoriphagus halophilus</name>
    <dbReference type="NCBI Taxonomy" id="226505"/>
    <lineage>
        <taxon>Bacteria</taxon>
        <taxon>Pseudomonadati</taxon>
        <taxon>Bacteroidota</taxon>
        <taxon>Cytophagia</taxon>
        <taxon>Cytophagales</taxon>
        <taxon>Cyclobacteriaceae</taxon>
        <taxon>Algoriphagus</taxon>
    </lineage>
</organism>
<reference evidence="4" key="1">
    <citation type="submission" date="2016-11" db="EMBL/GenBank/DDBJ databases">
        <authorList>
            <person name="Varghese N."/>
            <person name="Submissions S."/>
        </authorList>
    </citation>
    <scope>NUCLEOTIDE SEQUENCE [LARGE SCALE GENOMIC DNA]</scope>
    <source>
        <strain evidence="4">DSM 15292</strain>
    </source>
</reference>
<evidence type="ECO:0000313" key="3">
    <source>
        <dbReference type="EMBL" id="SIN68723.1"/>
    </source>
</evidence>
<protein>
    <submittedName>
        <fullName evidence="3">Helix-turn-helix</fullName>
    </submittedName>
</protein>
<gene>
    <name evidence="3" type="ORF">SAMN05444394_0733</name>
</gene>
<feature type="transmembrane region" description="Helical" evidence="1">
    <location>
        <begin position="233"/>
        <end position="252"/>
    </location>
</feature>
<sequence>MSGENRAYFSLCHNSKEEIAMVNQKIYKMKQPELGRKISEIRKAKGLTQEELVEMCNLNVRTIQRIEAGEVTPRSYTIKALFEALGIQENHELKEAENEQAVPNILYLALAGGILYFFASIFEIAMEGEYVTGEYSFKKLGFIAAKSLSILGYVVFGIGWIKVSKLFPNQLLKISFWIMVVISVVWYLTDMVALNSPIIAFEEYYLVKISSFGFCYVLIGFGFIAYKNSFSSMGMVIGGLTLVSGVFIFSWIGAVFGLIFLSLAELGQIGLLMYLIPKVGRVQTPTFSF</sequence>
<feature type="transmembrane region" description="Helical" evidence="1">
    <location>
        <begin position="105"/>
        <end position="125"/>
    </location>
</feature>
<evidence type="ECO:0000313" key="4">
    <source>
        <dbReference type="Proteomes" id="UP000185221"/>
    </source>
</evidence>
<dbReference type="PROSITE" id="PS50943">
    <property type="entry name" value="HTH_CROC1"/>
    <property type="match status" value="1"/>
</dbReference>
<keyword evidence="1" id="KW-1133">Transmembrane helix</keyword>
<dbReference type="STRING" id="226505.SAMN05444394_0733"/>
<name>A0A1N6DDI4_9BACT</name>
<dbReference type="AlphaFoldDB" id="A0A1N6DDI4"/>
<dbReference type="GO" id="GO:0003677">
    <property type="term" value="F:DNA binding"/>
    <property type="evidence" value="ECO:0007669"/>
    <property type="project" value="InterPro"/>
</dbReference>
<keyword evidence="4" id="KW-1185">Reference proteome</keyword>
<dbReference type="CDD" id="cd00093">
    <property type="entry name" value="HTH_XRE"/>
    <property type="match status" value="1"/>
</dbReference>
<dbReference type="Gene3D" id="1.10.260.40">
    <property type="entry name" value="lambda repressor-like DNA-binding domains"/>
    <property type="match status" value="1"/>
</dbReference>
<accession>A0A1N6DDI4</accession>